<evidence type="ECO:0000256" key="2">
    <source>
        <dbReference type="ARBA" id="ARBA00022801"/>
    </source>
</evidence>
<accession>A0A814C6Q2</accession>
<comment type="subcellular location">
    <subcellularLocation>
        <location evidence="3">Cytoplasm</location>
    </subcellularLocation>
</comment>
<evidence type="ECO:0000313" key="5">
    <source>
        <dbReference type="EMBL" id="CAF0936773.1"/>
    </source>
</evidence>
<dbReference type="PANTHER" id="PTHR13312:SF0">
    <property type="entry name" value="UBIQUITIN THIOESTERASE OTU1"/>
    <property type="match status" value="1"/>
</dbReference>
<dbReference type="SUPFAM" id="SSF54001">
    <property type="entry name" value="Cysteine proteinases"/>
    <property type="match status" value="1"/>
</dbReference>
<dbReference type="AlphaFoldDB" id="A0A814C6Q2"/>
<dbReference type="CDD" id="cd22745">
    <property type="entry name" value="OTU_OTU1"/>
    <property type="match status" value="1"/>
</dbReference>
<dbReference type="EC" id="3.4.19.12" evidence="3"/>
<dbReference type="Proteomes" id="UP000681722">
    <property type="component" value="Unassembled WGS sequence"/>
</dbReference>
<dbReference type="GO" id="GO:0004843">
    <property type="term" value="F:cysteine-type deubiquitinase activity"/>
    <property type="evidence" value="ECO:0007669"/>
    <property type="project" value="UniProtKB-UniRule"/>
</dbReference>
<keyword evidence="3" id="KW-0963">Cytoplasm</keyword>
<dbReference type="EMBL" id="CAJNOQ010002069">
    <property type="protein sequence ID" value="CAF0936773.1"/>
    <property type="molecule type" value="Genomic_DNA"/>
</dbReference>
<evidence type="ECO:0000256" key="3">
    <source>
        <dbReference type="RuleBase" id="RU367104"/>
    </source>
</evidence>
<keyword evidence="2 3" id="KW-0378">Hydrolase</keyword>
<organism evidence="5 7">
    <name type="scientific">Didymodactylos carnosus</name>
    <dbReference type="NCBI Taxonomy" id="1234261"/>
    <lineage>
        <taxon>Eukaryota</taxon>
        <taxon>Metazoa</taxon>
        <taxon>Spiralia</taxon>
        <taxon>Gnathifera</taxon>
        <taxon>Rotifera</taxon>
        <taxon>Eurotatoria</taxon>
        <taxon>Bdelloidea</taxon>
        <taxon>Philodinida</taxon>
        <taxon>Philodinidae</taxon>
        <taxon>Didymodactylos</taxon>
    </lineage>
</organism>
<dbReference type="GO" id="GO:0036503">
    <property type="term" value="P:ERAD pathway"/>
    <property type="evidence" value="ECO:0007669"/>
    <property type="project" value="TreeGrafter"/>
</dbReference>
<name>A0A814C6Q2_9BILA</name>
<keyword evidence="3" id="KW-0788">Thiol protease</keyword>
<dbReference type="PROSITE" id="PS50802">
    <property type="entry name" value="OTU"/>
    <property type="match status" value="1"/>
</dbReference>
<protein>
    <recommendedName>
        <fullName evidence="3">Ubiquitin thioesterase OTU</fullName>
        <ecNumber evidence="3">3.4.19.12</ecNumber>
    </recommendedName>
</protein>
<dbReference type="GO" id="GO:0005634">
    <property type="term" value="C:nucleus"/>
    <property type="evidence" value="ECO:0007669"/>
    <property type="project" value="TreeGrafter"/>
</dbReference>
<comment type="caution">
    <text evidence="5">The sequence shown here is derived from an EMBL/GenBank/DDBJ whole genome shotgun (WGS) entry which is preliminary data.</text>
</comment>
<keyword evidence="3" id="KW-0833">Ubl conjugation pathway</keyword>
<evidence type="ECO:0000313" key="7">
    <source>
        <dbReference type="Proteomes" id="UP000663829"/>
    </source>
</evidence>
<dbReference type="PANTHER" id="PTHR13312">
    <property type="entry name" value="HIV-INDUCED PROTEIN-7-LIKE PROTEASE"/>
    <property type="match status" value="1"/>
</dbReference>
<dbReference type="Gene3D" id="3.90.70.80">
    <property type="match status" value="1"/>
</dbReference>
<dbReference type="GO" id="GO:0016579">
    <property type="term" value="P:protein deubiquitination"/>
    <property type="evidence" value="ECO:0007669"/>
    <property type="project" value="TreeGrafter"/>
</dbReference>
<feature type="domain" description="OTU" evidence="4">
    <location>
        <begin position="174"/>
        <end position="300"/>
    </location>
</feature>
<evidence type="ECO:0000256" key="1">
    <source>
        <dbReference type="ARBA" id="ARBA00000707"/>
    </source>
</evidence>
<proteinExistence type="predicted"/>
<dbReference type="OrthoDB" id="65596at2759"/>
<keyword evidence="3" id="KW-0645">Protease</keyword>
<dbReference type="EMBL" id="CAJOBC010002069">
    <property type="protein sequence ID" value="CAF3713849.1"/>
    <property type="molecule type" value="Genomic_DNA"/>
</dbReference>
<evidence type="ECO:0000259" key="4">
    <source>
        <dbReference type="PROSITE" id="PS50802"/>
    </source>
</evidence>
<evidence type="ECO:0000313" key="6">
    <source>
        <dbReference type="EMBL" id="CAF3713849.1"/>
    </source>
</evidence>
<comment type="function">
    <text evidence="3">Hydrolase that can remove conjugated ubiquitin from proteins and may therefore play an important regulatory role at the level of protein turnover by preventing degradation.</text>
</comment>
<sequence>MQHHQSMAVTLLKVLIRLKNGKYHRTEIRDKQRILDLYKQIANELHLTIGQVKLLTIYRNTANSIQLLYPLSYDMYLDESRTLDTFAILQNEELYLDINELFDDLTLSTSPSSTVSSTSSVIINESNLSPSVANFQHYQSKPKKLSFDQQQHKTSSSTSTISISKTLKSSVGQLVRYSVPADNSCLFSSIYFVLHSGKMDLTSNKHLRDIIATTIESDEKTYSEAILGRKNSDYCKWIRKDDSWGGGIELAILTKLYEIEICVINSECGGRIDYFGEDCQFLYRVFLLYDGLHYDPVYYSKFDPDENEDLIQTKFLRNDETILNLAKKLIESTASSATLTTYNIEKNGTDCDYRKTMKMNELMHVKL</sequence>
<dbReference type="InterPro" id="IPR003323">
    <property type="entry name" value="OTU_dom"/>
</dbReference>
<reference evidence="5" key="1">
    <citation type="submission" date="2021-02" db="EMBL/GenBank/DDBJ databases">
        <authorList>
            <person name="Nowell W R."/>
        </authorList>
    </citation>
    <scope>NUCLEOTIDE SEQUENCE</scope>
</reference>
<dbReference type="InterPro" id="IPR038765">
    <property type="entry name" value="Papain-like_cys_pep_sf"/>
</dbReference>
<dbReference type="GO" id="GO:0005829">
    <property type="term" value="C:cytosol"/>
    <property type="evidence" value="ECO:0007669"/>
    <property type="project" value="TreeGrafter"/>
</dbReference>
<gene>
    <name evidence="5" type="ORF">GPM918_LOCUS10485</name>
    <name evidence="6" type="ORF">SRO942_LOCUS10486</name>
</gene>
<comment type="catalytic activity">
    <reaction evidence="1 3">
        <text>Thiol-dependent hydrolysis of ester, thioester, amide, peptide and isopeptide bonds formed by the C-terminal Gly of ubiquitin (a 76-residue protein attached to proteins as an intracellular targeting signal).</text>
        <dbReference type="EC" id="3.4.19.12"/>
    </reaction>
</comment>
<dbReference type="Proteomes" id="UP000663829">
    <property type="component" value="Unassembled WGS sequence"/>
</dbReference>
<keyword evidence="7" id="KW-1185">Reference proteome</keyword>
<dbReference type="GO" id="GO:0030968">
    <property type="term" value="P:endoplasmic reticulum unfolded protein response"/>
    <property type="evidence" value="ECO:0007669"/>
    <property type="project" value="TreeGrafter"/>
</dbReference>
<dbReference type="Pfam" id="PF02338">
    <property type="entry name" value="OTU"/>
    <property type="match status" value="1"/>
</dbReference>